<feature type="transmembrane region" description="Helical" evidence="1">
    <location>
        <begin position="53"/>
        <end position="72"/>
    </location>
</feature>
<dbReference type="KEGG" id="oyw:OdinLCB4_006140"/>
<reference evidence="2" key="2">
    <citation type="journal article" date="2022" name="Nat. Microbiol.">
        <title>A closed Candidatus Odinarchaeum chromosome exposes Asgard archaeal viruses.</title>
        <authorList>
            <person name="Tamarit D."/>
            <person name="Caceres E.F."/>
            <person name="Krupovic M."/>
            <person name="Nijland R."/>
            <person name="Eme L."/>
            <person name="Robinson N.P."/>
            <person name="Ettema T.J.G."/>
        </authorList>
    </citation>
    <scope>NUCLEOTIDE SEQUENCE</scope>
    <source>
        <strain evidence="2">LCB_4</strain>
    </source>
</reference>
<evidence type="ECO:0008006" key="4">
    <source>
        <dbReference type="Google" id="ProtNLM"/>
    </source>
</evidence>
<proteinExistence type="predicted"/>
<evidence type="ECO:0000256" key="1">
    <source>
        <dbReference type="SAM" id="Phobius"/>
    </source>
</evidence>
<gene>
    <name evidence="2" type="ORF">OdinLCB4_006140</name>
</gene>
<evidence type="ECO:0000313" key="2">
    <source>
        <dbReference type="EMBL" id="WEU40049.1"/>
    </source>
</evidence>
<keyword evidence="1" id="KW-1133">Transmembrane helix</keyword>
<dbReference type="EMBL" id="CP091871">
    <property type="protein sequence ID" value="WEU40049.1"/>
    <property type="molecule type" value="Genomic_DNA"/>
</dbReference>
<dbReference type="AlphaFoldDB" id="A0AAF0D1P4"/>
<accession>A0AAF0D1P4</accession>
<keyword evidence="1" id="KW-0812">Transmembrane</keyword>
<dbReference type="Proteomes" id="UP000186851">
    <property type="component" value="Chromosome"/>
</dbReference>
<keyword evidence="1" id="KW-0472">Membrane</keyword>
<reference evidence="2" key="1">
    <citation type="journal article" date="2017" name="Nature">
        <title>Asgard archaea illuminate the origin of eukaryotic cellular complexity.</title>
        <authorList>
            <person name="Zaremba-Niedzwiedzka K."/>
            <person name="Caceres E.F."/>
            <person name="Saw J.H."/>
            <person name="Backstrom D."/>
            <person name="Juzokaite L."/>
            <person name="Vancaester E."/>
            <person name="Seitz K.W."/>
            <person name="Anantharaman K."/>
            <person name="Starnawski P."/>
            <person name="Kjeldsen K.U."/>
            <person name="Scott M.B."/>
            <person name="Nunoura T."/>
            <person name="Banfield J.F."/>
            <person name="Schramm A."/>
            <person name="Baker B.J."/>
            <person name="Spang A."/>
            <person name="Ettema T.J.G."/>
        </authorList>
    </citation>
    <scope>NUCLEOTIDE SEQUENCE</scope>
    <source>
        <strain evidence="2">LCB_4</strain>
    </source>
</reference>
<sequence length="85" mass="9371">MRLLNEKNEGKAESPPSYGSIFKYLGIGFDIIIFAIVGWIVAKSLGWNEVLGAGVGAIVGTIIMYIHLFWTVKRLTKKTTGEKNV</sequence>
<protein>
    <recommendedName>
        <fullName evidence="4">AtpZ/AtpI family protein</fullName>
    </recommendedName>
</protein>
<evidence type="ECO:0000313" key="3">
    <source>
        <dbReference type="Proteomes" id="UP000186851"/>
    </source>
</evidence>
<feature type="transmembrane region" description="Helical" evidence="1">
    <location>
        <begin position="21"/>
        <end position="41"/>
    </location>
</feature>
<organism evidence="2 3">
    <name type="scientific">Odinarchaeota yellowstonii (strain LCB_4)</name>
    <dbReference type="NCBI Taxonomy" id="1841599"/>
    <lineage>
        <taxon>Archaea</taxon>
        <taxon>Promethearchaeati</taxon>
        <taxon>Candidatus Odinarchaeota</taxon>
        <taxon>Candidatus Odinarchaeia</taxon>
        <taxon>Candidatus Odinarchaeales</taxon>
        <taxon>Candidatus Odinarchaeaceae</taxon>
        <taxon>Candidatus Odinarchaeum</taxon>
    </lineage>
</organism>
<name>A0AAF0D1P4_ODILC</name>